<evidence type="ECO:0000256" key="1">
    <source>
        <dbReference type="SAM" id="Phobius"/>
    </source>
</evidence>
<reference evidence="2 3" key="1">
    <citation type="submission" date="2021-02" db="EMBL/GenBank/DDBJ databases">
        <title>Complete Genome Sequence of Arcanobacterium phocisimile strain DSM 26142T from a harbour seal.</title>
        <authorList>
            <person name="Borowiak M."/>
            <person name="Alssahen M."/>
            <person name="Malorny B."/>
            <person name="Laemmler C."/>
            <person name="Siebert U."/>
            <person name="Ploetz M."/>
            <person name="Abdulmawjood A."/>
        </authorList>
    </citation>
    <scope>NUCLEOTIDE SEQUENCE [LARGE SCALE GENOMIC DNA]</scope>
    <source>
        <strain evidence="2 3">DSM 26142</strain>
    </source>
</reference>
<accession>A0ABX7IFR4</accession>
<evidence type="ECO:0000313" key="2">
    <source>
        <dbReference type="EMBL" id="QRV01590.1"/>
    </source>
</evidence>
<keyword evidence="3" id="KW-1185">Reference proteome</keyword>
<sequence length="185" mass="20008">MNKAIYAAIAKVFAVVLIILGAGATFGGNFAHSYVTEQLSQERIDMPSEEGIARLADKESQELLTPHVGTQLTTGDQARLFANNYVWQHMMAASDGKTYQEVSGEFMVAKKSGTMSEAEIAKLGDLRETLFMGDTLRGMLLNAYGWWLLGTIAIYAGIALMVLGVVLGIIGFGVLRTPKTVSVEK</sequence>
<proteinExistence type="predicted"/>
<dbReference type="Proteomes" id="UP000602653">
    <property type="component" value="Chromosome"/>
</dbReference>
<gene>
    <name evidence="2" type="ORF">JTE88_05660</name>
</gene>
<name>A0ABX7IFR4_9ACTO</name>
<feature type="transmembrane region" description="Helical" evidence="1">
    <location>
        <begin position="146"/>
        <end position="175"/>
    </location>
</feature>
<keyword evidence="1" id="KW-0472">Membrane</keyword>
<keyword evidence="1" id="KW-1133">Transmembrane helix</keyword>
<organism evidence="2 3">
    <name type="scientific">Arcanobacterium phocisimile</name>
    <dbReference type="NCBI Taxonomy" id="1302235"/>
    <lineage>
        <taxon>Bacteria</taxon>
        <taxon>Bacillati</taxon>
        <taxon>Actinomycetota</taxon>
        <taxon>Actinomycetes</taxon>
        <taxon>Actinomycetales</taxon>
        <taxon>Actinomycetaceae</taxon>
        <taxon>Arcanobacterium</taxon>
    </lineage>
</organism>
<dbReference type="RefSeq" id="WP_204423416.1">
    <property type="nucleotide sequence ID" value="NZ_CP070228.1"/>
</dbReference>
<keyword evidence="1" id="KW-0812">Transmembrane</keyword>
<dbReference type="EMBL" id="CP070228">
    <property type="protein sequence ID" value="QRV01590.1"/>
    <property type="molecule type" value="Genomic_DNA"/>
</dbReference>
<evidence type="ECO:0000313" key="3">
    <source>
        <dbReference type="Proteomes" id="UP000602653"/>
    </source>
</evidence>
<feature type="transmembrane region" description="Helical" evidence="1">
    <location>
        <begin position="12"/>
        <end position="31"/>
    </location>
</feature>
<protein>
    <submittedName>
        <fullName evidence="2">Uncharacterized protein</fullName>
    </submittedName>
</protein>